<dbReference type="InterPro" id="IPR002692">
    <property type="entry name" value="S45"/>
</dbReference>
<feature type="active site" description="Nucleophile" evidence="4">
    <location>
        <position position="269"/>
    </location>
</feature>
<keyword evidence="5" id="KW-0479">Metal-binding</keyword>
<feature type="signal peptide" evidence="8">
    <location>
        <begin position="1"/>
        <end position="30"/>
    </location>
</feature>
<dbReference type="EMBL" id="FNDK01000015">
    <property type="protein sequence ID" value="SDH92023.1"/>
    <property type="molecule type" value="Genomic_DNA"/>
</dbReference>
<keyword evidence="5" id="KW-0106">Calcium</keyword>
<dbReference type="InterPro" id="IPR014395">
    <property type="entry name" value="Pen/GL7ACA/AHL_acylase"/>
</dbReference>
<accession>A0A1G8GCD9</accession>
<feature type="binding site" evidence="5">
    <location>
        <position position="181"/>
    </location>
    <ligand>
        <name>Ca(2+)</name>
        <dbReference type="ChEBI" id="CHEBI:29108"/>
    </ligand>
</feature>
<comment type="cofactor">
    <cofactor evidence="5">
        <name>Ca(2+)</name>
        <dbReference type="ChEBI" id="CHEBI:29108"/>
    </cofactor>
    <text evidence="5">Binds 1 Ca(2+) ion per dimer.</text>
</comment>
<sequence length="913" mass="103706">MKKRKSLLSFVMSVLFILTAVIPHSGQAVSASDSSVTIHRDEYGVPHIYANSIDDMYQAYGYVMAQDRLFQLEMFKRANEGTASAVFGEEYLTHDEKMRRDGYSNEEIQQMIEDMDSFAREVLENFAKGIDTYVQEALEDPEEKLSKEFSKYNMQPERWSGVDVLRLYMASMTVFMDQEQELQNAQFLQELTDEFGEEEGKAIFNDVIWLNDSASPTTSDSEASSGSGTPFGQYTNNNAGEEAGEAVTTARDRFSQTTKELGVPLKVGSNAVVVGSSQSASENPIMFGGPQVGFSAPGFIYEVGLHGPEFDIQGSSFIGYPFIMFGTTEEMSFGATAGYGDVVDIFEETLNPDNPNEYLHNGEWKEFEKQTETFEIKQEDGTIETVQRDYYYSVHGPVIWKDEESGTAYTKSWSFRGTEADSWAAYLNMNWAEDVDEFHEAAKDYTMSLNWFYADNDDNIGYFHTGKIPVRDERIDWRLPTPGTGEYDWKGFRSPEDNPSEINPERGYIANWNNKPAPNWNANERNSRWGVDNRVHKFIDGIEERESLTVKDINDINYEASFANLDEKWFKPFLLNVLSQKTDDPVYEDIHEELKAWNGLKEDKNNDGYYDKPVANLVLDAWVNQLEERILKDDLQDLQEYAGESSSSLLIRILQEEQAALKTEYNWLNGQSVEEIAAESLEEAVTELQEEHGESITDWEMPIETMTFGAESLVGVPHGLGDQEEIISMNRGSENHFVEMTQEGPSGQNVTPPGQIGFINQNGEYSQHYRDQIDLFKSFEYKPMHFYQEDVQEHAVETVELTFDHSTVTDVIEQKTGTVEVPGYIVGNVKNKHTFALEPAFYNNDNLLIADSPFETDPSNMLLVSLKAQDKHAFGLKINPDYVGQKINVAGELHNDKHGFVQLKHPENIHIVE</sequence>
<dbReference type="GO" id="GO:0017000">
    <property type="term" value="P:antibiotic biosynthetic process"/>
    <property type="evidence" value="ECO:0007669"/>
    <property type="project" value="InterPro"/>
</dbReference>
<dbReference type="Gene3D" id="2.30.120.10">
    <property type="match status" value="1"/>
</dbReference>
<organism evidence="10 11">
    <name type="scientific">Alteribacillus persepolensis</name>
    <dbReference type="NCBI Taxonomy" id="568899"/>
    <lineage>
        <taxon>Bacteria</taxon>
        <taxon>Bacillati</taxon>
        <taxon>Bacillota</taxon>
        <taxon>Bacilli</taxon>
        <taxon>Bacillales</taxon>
        <taxon>Bacillaceae</taxon>
        <taxon>Alteribacillus</taxon>
    </lineage>
</organism>
<protein>
    <submittedName>
        <fullName evidence="10">Penicillin amidase</fullName>
    </submittedName>
</protein>
<evidence type="ECO:0000259" key="9">
    <source>
        <dbReference type="Pfam" id="PF19886"/>
    </source>
</evidence>
<keyword evidence="8" id="KW-0732">Signal</keyword>
<evidence type="ECO:0000256" key="3">
    <source>
        <dbReference type="ARBA" id="ARBA00023145"/>
    </source>
</evidence>
<keyword evidence="6" id="KW-0175">Coiled coil</keyword>
<dbReference type="SUPFAM" id="SSF56235">
    <property type="entry name" value="N-terminal nucleophile aminohydrolases (Ntn hydrolases)"/>
    <property type="match status" value="1"/>
</dbReference>
<dbReference type="InterPro" id="IPR023343">
    <property type="entry name" value="Penicillin_amidase_dom1"/>
</dbReference>
<dbReference type="InterPro" id="IPR045939">
    <property type="entry name" value="YhcR_N"/>
</dbReference>
<keyword evidence="3" id="KW-0865">Zymogen</keyword>
<evidence type="ECO:0000313" key="11">
    <source>
        <dbReference type="Proteomes" id="UP000199163"/>
    </source>
</evidence>
<feature type="compositionally biased region" description="Polar residues" evidence="7">
    <location>
        <begin position="215"/>
        <end position="235"/>
    </location>
</feature>
<comment type="similarity">
    <text evidence="1">Belongs to the peptidase S45 family.</text>
</comment>
<proteinExistence type="inferred from homology"/>
<feature type="region of interest" description="Disordered" evidence="7">
    <location>
        <begin position="215"/>
        <end position="253"/>
    </location>
</feature>
<feature type="coiled-coil region" evidence="6">
    <location>
        <begin position="671"/>
        <end position="698"/>
    </location>
</feature>
<dbReference type="PANTHER" id="PTHR34218:SF4">
    <property type="entry name" value="ACYL-HOMOSERINE LACTONE ACYLASE QUIP"/>
    <property type="match status" value="1"/>
</dbReference>
<reference evidence="11" key="1">
    <citation type="submission" date="2016-10" db="EMBL/GenBank/DDBJ databases">
        <authorList>
            <person name="Varghese N."/>
            <person name="Submissions S."/>
        </authorList>
    </citation>
    <scope>NUCLEOTIDE SEQUENCE [LARGE SCALE GENOMIC DNA]</scope>
    <source>
        <strain evidence="11">DSM 21632</strain>
    </source>
</reference>
<evidence type="ECO:0000256" key="7">
    <source>
        <dbReference type="SAM" id="MobiDB-lite"/>
    </source>
</evidence>
<dbReference type="Gene3D" id="1.10.439.10">
    <property type="entry name" value="Penicillin Amidohydrolase, domain 1"/>
    <property type="match status" value="1"/>
</dbReference>
<feature type="binding site" evidence="5">
    <location>
        <position position="343"/>
    </location>
    <ligand>
        <name>Ca(2+)</name>
        <dbReference type="ChEBI" id="CHEBI:29108"/>
    </ligand>
</feature>
<dbReference type="AlphaFoldDB" id="A0A1G8GCD9"/>
<evidence type="ECO:0000256" key="8">
    <source>
        <dbReference type="SAM" id="SignalP"/>
    </source>
</evidence>
<dbReference type="Pfam" id="PF19886">
    <property type="entry name" value="DUF6359"/>
    <property type="match status" value="1"/>
</dbReference>
<feature type="binding site" evidence="5">
    <location>
        <position position="341"/>
    </location>
    <ligand>
        <name>Ca(2+)</name>
        <dbReference type="ChEBI" id="CHEBI:29108"/>
    </ligand>
</feature>
<evidence type="ECO:0000256" key="1">
    <source>
        <dbReference type="ARBA" id="ARBA00006586"/>
    </source>
</evidence>
<gene>
    <name evidence="10" type="ORF">SAMN05192534_11525</name>
</gene>
<dbReference type="PANTHER" id="PTHR34218">
    <property type="entry name" value="PEPTIDASE S45 PENICILLIN AMIDASE"/>
    <property type="match status" value="1"/>
</dbReference>
<dbReference type="Pfam" id="PF01804">
    <property type="entry name" value="Penicil_amidase"/>
    <property type="match status" value="1"/>
</dbReference>
<evidence type="ECO:0000256" key="6">
    <source>
        <dbReference type="SAM" id="Coils"/>
    </source>
</evidence>
<dbReference type="Proteomes" id="UP000199163">
    <property type="component" value="Unassembled WGS sequence"/>
</dbReference>
<evidence type="ECO:0000256" key="2">
    <source>
        <dbReference type="ARBA" id="ARBA00022801"/>
    </source>
</evidence>
<dbReference type="Gene3D" id="1.10.287.150">
    <property type="match status" value="1"/>
</dbReference>
<feature type="binding site" evidence="5">
    <location>
        <position position="344"/>
    </location>
    <ligand>
        <name>Ca(2+)</name>
        <dbReference type="ChEBI" id="CHEBI:29108"/>
    </ligand>
</feature>
<feature type="domain" description="Endonuclease YhcR N-terminal" evidence="9">
    <location>
        <begin position="807"/>
        <end position="894"/>
    </location>
</feature>
<dbReference type="STRING" id="568899.SAMN05192534_11525"/>
<evidence type="ECO:0000256" key="4">
    <source>
        <dbReference type="PIRSR" id="PIRSR001227-1"/>
    </source>
</evidence>
<dbReference type="GO" id="GO:0016811">
    <property type="term" value="F:hydrolase activity, acting on carbon-nitrogen (but not peptide) bonds, in linear amides"/>
    <property type="evidence" value="ECO:0007669"/>
    <property type="project" value="InterPro"/>
</dbReference>
<dbReference type="InterPro" id="IPR029055">
    <property type="entry name" value="Ntn_hydrolases_N"/>
</dbReference>
<dbReference type="InterPro" id="IPR043147">
    <property type="entry name" value="Penicillin_amidase_A-knob"/>
</dbReference>
<evidence type="ECO:0000256" key="5">
    <source>
        <dbReference type="PIRSR" id="PIRSR001227-2"/>
    </source>
</evidence>
<evidence type="ECO:0000313" key="10">
    <source>
        <dbReference type="EMBL" id="SDH92023.1"/>
    </source>
</evidence>
<dbReference type="PIRSF" id="PIRSF001227">
    <property type="entry name" value="Pen_acylase"/>
    <property type="match status" value="1"/>
</dbReference>
<dbReference type="InterPro" id="IPR043146">
    <property type="entry name" value="Penicillin_amidase_N_B-knob"/>
</dbReference>
<feature type="chain" id="PRO_5039036494" evidence="8">
    <location>
        <begin position="31"/>
        <end position="913"/>
    </location>
</feature>
<keyword evidence="2" id="KW-0378">Hydrolase</keyword>
<dbReference type="RefSeq" id="WP_091274252.1">
    <property type="nucleotide sequence ID" value="NZ_FNDK01000015.1"/>
</dbReference>
<dbReference type="GO" id="GO:0046872">
    <property type="term" value="F:metal ion binding"/>
    <property type="evidence" value="ECO:0007669"/>
    <property type="project" value="UniProtKB-KW"/>
</dbReference>
<dbReference type="Gene3D" id="1.10.1400.10">
    <property type="match status" value="1"/>
</dbReference>
<dbReference type="Gene3D" id="3.60.20.10">
    <property type="entry name" value="Glutamine Phosphoribosylpyrophosphate, subunit 1, domain 1"/>
    <property type="match status" value="1"/>
</dbReference>
<dbReference type="OrthoDB" id="9759796at2"/>
<name>A0A1G8GCD9_9BACI</name>
<keyword evidence="11" id="KW-1185">Reference proteome</keyword>